<sequence>MPVAPAFLYQSAPTSSYRHLSWSALKHKHIWKNSLWIPAVGAILSLTILLVQLISKALKKQNAPSEDKLRKGTTSIQSEALHAAKDNFRRFFREKF</sequence>
<protein>
    <submittedName>
        <fullName evidence="2">Uncharacterized protein</fullName>
    </submittedName>
</protein>
<gene>
    <name evidence="2" type="ORF">CPB83DRAFT_864273</name>
</gene>
<feature type="transmembrane region" description="Helical" evidence="1">
    <location>
        <begin position="35"/>
        <end position="54"/>
    </location>
</feature>
<dbReference type="AlphaFoldDB" id="A0A9P6E537"/>
<organism evidence="2 3">
    <name type="scientific">Crepidotus variabilis</name>
    <dbReference type="NCBI Taxonomy" id="179855"/>
    <lineage>
        <taxon>Eukaryota</taxon>
        <taxon>Fungi</taxon>
        <taxon>Dikarya</taxon>
        <taxon>Basidiomycota</taxon>
        <taxon>Agaricomycotina</taxon>
        <taxon>Agaricomycetes</taxon>
        <taxon>Agaricomycetidae</taxon>
        <taxon>Agaricales</taxon>
        <taxon>Agaricineae</taxon>
        <taxon>Crepidotaceae</taxon>
        <taxon>Crepidotus</taxon>
    </lineage>
</organism>
<dbReference type="EMBL" id="MU157940">
    <property type="protein sequence ID" value="KAF9522598.1"/>
    <property type="molecule type" value="Genomic_DNA"/>
</dbReference>
<evidence type="ECO:0000313" key="3">
    <source>
        <dbReference type="Proteomes" id="UP000807306"/>
    </source>
</evidence>
<dbReference type="Proteomes" id="UP000807306">
    <property type="component" value="Unassembled WGS sequence"/>
</dbReference>
<comment type="caution">
    <text evidence="2">The sequence shown here is derived from an EMBL/GenBank/DDBJ whole genome shotgun (WGS) entry which is preliminary data.</text>
</comment>
<evidence type="ECO:0000256" key="1">
    <source>
        <dbReference type="SAM" id="Phobius"/>
    </source>
</evidence>
<reference evidence="2" key="1">
    <citation type="submission" date="2020-11" db="EMBL/GenBank/DDBJ databases">
        <authorList>
            <consortium name="DOE Joint Genome Institute"/>
            <person name="Ahrendt S."/>
            <person name="Riley R."/>
            <person name="Andreopoulos W."/>
            <person name="Labutti K."/>
            <person name="Pangilinan J."/>
            <person name="Ruiz-Duenas F.J."/>
            <person name="Barrasa J.M."/>
            <person name="Sanchez-Garcia M."/>
            <person name="Camarero S."/>
            <person name="Miyauchi S."/>
            <person name="Serrano A."/>
            <person name="Linde D."/>
            <person name="Babiker R."/>
            <person name="Drula E."/>
            <person name="Ayuso-Fernandez I."/>
            <person name="Pacheco R."/>
            <person name="Padilla G."/>
            <person name="Ferreira P."/>
            <person name="Barriuso J."/>
            <person name="Kellner H."/>
            <person name="Castanera R."/>
            <person name="Alfaro M."/>
            <person name="Ramirez L."/>
            <person name="Pisabarro A.G."/>
            <person name="Kuo A."/>
            <person name="Tritt A."/>
            <person name="Lipzen A."/>
            <person name="He G."/>
            <person name="Yan M."/>
            <person name="Ng V."/>
            <person name="Cullen D."/>
            <person name="Martin F."/>
            <person name="Rosso M.-N."/>
            <person name="Henrissat B."/>
            <person name="Hibbett D."/>
            <person name="Martinez A.T."/>
            <person name="Grigoriev I.V."/>
        </authorList>
    </citation>
    <scope>NUCLEOTIDE SEQUENCE</scope>
    <source>
        <strain evidence="2">CBS 506.95</strain>
    </source>
</reference>
<accession>A0A9P6E537</accession>
<keyword evidence="1" id="KW-0812">Transmembrane</keyword>
<keyword evidence="1" id="KW-1133">Transmembrane helix</keyword>
<keyword evidence="3" id="KW-1185">Reference proteome</keyword>
<keyword evidence="1" id="KW-0472">Membrane</keyword>
<name>A0A9P6E537_9AGAR</name>
<proteinExistence type="predicted"/>
<evidence type="ECO:0000313" key="2">
    <source>
        <dbReference type="EMBL" id="KAF9522598.1"/>
    </source>
</evidence>